<protein>
    <recommendedName>
        <fullName evidence="1">Transposable element P transposase-like RNase H domain-containing protein</fullName>
    </recommendedName>
</protein>
<dbReference type="EMBL" id="JABSTR010001261">
    <property type="protein sequence ID" value="KAH9383871.1"/>
    <property type="molecule type" value="Genomic_DNA"/>
</dbReference>
<dbReference type="VEuPathDB" id="VectorBase:HLOH_053000"/>
<reference evidence="2 3" key="1">
    <citation type="journal article" date="2020" name="Cell">
        <title>Large-Scale Comparative Analyses of Tick Genomes Elucidate Their Genetic Diversity and Vector Capacities.</title>
        <authorList>
            <consortium name="Tick Genome and Microbiome Consortium (TIGMIC)"/>
            <person name="Jia N."/>
            <person name="Wang J."/>
            <person name="Shi W."/>
            <person name="Du L."/>
            <person name="Sun Y."/>
            <person name="Zhan W."/>
            <person name="Jiang J.F."/>
            <person name="Wang Q."/>
            <person name="Zhang B."/>
            <person name="Ji P."/>
            <person name="Bell-Sakyi L."/>
            <person name="Cui X.M."/>
            <person name="Yuan T.T."/>
            <person name="Jiang B.G."/>
            <person name="Yang W.F."/>
            <person name="Lam T.T."/>
            <person name="Chang Q.C."/>
            <person name="Ding S.J."/>
            <person name="Wang X.J."/>
            <person name="Zhu J.G."/>
            <person name="Ruan X.D."/>
            <person name="Zhao L."/>
            <person name="Wei J.T."/>
            <person name="Ye R.Z."/>
            <person name="Que T.C."/>
            <person name="Du C.H."/>
            <person name="Zhou Y.H."/>
            <person name="Cheng J.X."/>
            <person name="Dai P.F."/>
            <person name="Guo W.B."/>
            <person name="Han X.H."/>
            <person name="Huang E.J."/>
            <person name="Li L.F."/>
            <person name="Wei W."/>
            <person name="Gao Y.C."/>
            <person name="Liu J.Z."/>
            <person name="Shao H.Z."/>
            <person name="Wang X."/>
            <person name="Wang C.C."/>
            <person name="Yang T.C."/>
            <person name="Huo Q.B."/>
            <person name="Li W."/>
            <person name="Chen H.Y."/>
            <person name="Chen S.E."/>
            <person name="Zhou L.G."/>
            <person name="Ni X.B."/>
            <person name="Tian J.H."/>
            <person name="Sheng Y."/>
            <person name="Liu T."/>
            <person name="Pan Y.S."/>
            <person name="Xia L.Y."/>
            <person name="Li J."/>
            <person name="Zhao F."/>
            <person name="Cao W.C."/>
        </authorList>
    </citation>
    <scope>NUCLEOTIDE SEQUENCE [LARGE SCALE GENOMIC DNA]</scope>
    <source>
        <strain evidence="2">HaeL-2018</strain>
    </source>
</reference>
<comment type="caution">
    <text evidence="2">The sequence shown here is derived from an EMBL/GenBank/DDBJ whole genome shotgun (WGS) entry which is preliminary data.</text>
</comment>
<sequence>MSVRKRVHLRESDVALLGKVDLGEHTRPTDLVKDGDHVLVFLFRPFLGGWSQTVGTFCASGAAPGRILAKLLLQCIVHLANAGAIVDAVTCDNSTSNRSALSSLGKD</sequence>
<dbReference type="Proteomes" id="UP000821853">
    <property type="component" value="Unassembled WGS sequence"/>
</dbReference>
<evidence type="ECO:0000313" key="2">
    <source>
        <dbReference type="EMBL" id="KAH9383871.1"/>
    </source>
</evidence>
<feature type="domain" description="Transposable element P transposase-like RNase H" evidence="1">
    <location>
        <begin position="1"/>
        <end position="105"/>
    </location>
</feature>
<organism evidence="2 3">
    <name type="scientific">Haemaphysalis longicornis</name>
    <name type="common">Bush tick</name>
    <dbReference type="NCBI Taxonomy" id="44386"/>
    <lineage>
        <taxon>Eukaryota</taxon>
        <taxon>Metazoa</taxon>
        <taxon>Ecdysozoa</taxon>
        <taxon>Arthropoda</taxon>
        <taxon>Chelicerata</taxon>
        <taxon>Arachnida</taxon>
        <taxon>Acari</taxon>
        <taxon>Parasitiformes</taxon>
        <taxon>Ixodida</taxon>
        <taxon>Ixodoidea</taxon>
        <taxon>Ixodidae</taxon>
        <taxon>Haemaphysalinae</taxon>
        <taxon>Haemaphysalis</taxon>
    </lineage>
</organism>
<gene>
    <name evidence="2" type="ORF">HPB48_025668</name>
</gene>
<name>A0A9J6GZK1_HAELO</name>
<dbReference type="Pfam" id="PF21787">
    <property type="entry name" value="TNP-like_RNaseH_N"/>
    <property type="match status" value="1"/>
</dbReference>
<proteinExistence type="predicted"/>
<keyword evidence="3" id="KW-1185">Reference proteome</keyword>
<dbReference type="InterPro" id="IPR048365">
    <property type="entry name" value="TNP-like_RNaseH_N"/>
</dbReference>
<evidence type="ECO:0000259" key="1">
    <source>
        <dbReference type="Pfam" id="PF21787"/>
    </source>
</evidence>
<accession>A0A9J6GZK1</accession>
<evidence type="ECO:0000313" key="3">
    <source>
        <dbReference type="Proteomes" id="UP000821853"/>
    </source>
</evidence>
<dbReference type="OrthoDB" id="6433957at2759"/>
<dbReference type="AlphaFoldDB" id="A0A9J6GZK1"/>